<evidence type="ECO:0000313" key="4">
    <source>
        <dbReference type="EMBL" id="MXP44318.1"/>
    </source>
</evidence>
<proteinExistence type="inferred from homology"/>
<dbReference type="Proteomes" id="UP000431922">
    <property type="component" value="Unassembled WGS sequence"/>
</dbReference>
<comment type="caution">
    <text evidence="4">The sequence shown here is derived from an EMBL/GenBank/DDBJ whole genome shotgun (WGS) entry which is preliminary data.</text>
</comment>
<dbReference type="EMBL" id="WTYL01000002">
    <property type="protein sequence ID" value="MXP44318.1"/>
    <property type="molecule type" value="Genomic_DNA"/>
</dbReference>
<dbReference type="OrthoDB" id="9801785at2"/>
<dbReference type="InterPro" id="IPR001509">
    <property type="entry name" value="Epimerase_deHydtase"/>
</dbReference>
<protein>
    <submittedName>
        <fullName evidence="4">NAD-dependent epimerase/dehydratase family protein</fullName>
    </submittedName>
</protein>
<dbReference type="Pfam" id="PF01370">
    <property type="entry name" value="Epimerase"/>
    <property type="match status" value="1"/>
</dbReference>
<dbReference type="Gene3D" id="3.90.25.10">
    <property type="entry name" value="UDP-galactose 4-epimerase, domain 1"/>
    <property type="match status" value="1"/>
</dbReference>
<dbReference type="InterPro" id="IPR036291">
    <property type="entry name" value="NAD(P)-bd_dom_sf"/>
</dbReference>
<accession>A0A845B205</accession>
<dbReference type="SUPFAM" id="SSF51735">
    <property type="entry name" value="NAD(P)-binding Rossmann-fold domains"/>
    <property type="match status" value="1"/>
</dbReference>
<dbReference type="RefSeq" id="WP_160755929.1">
    <property type="nucleotide sequence ID" value="NZ_WTYL01000002.1"/>
</dbReference>
<name>A0A845B205_9SPHN</name>
<evidence type="ECO:0000313" key="5">
    <source>
        <dbReference type="Proteomes" id="UP000431922"/>
    </source>
</evidence>
<evidence type="ECO:0000256" key="1">
    <source>
        <dbReference type="ARBA" id="ARBA00005125"/>
    </source>
</evidence>
<evidence type="ECO:0000259" key="3">
    <source>
        <dbReference type="Pfam" id="PF01370"/>
    </source>
</evidence>
<keyword evidence="5" id="KW-1185">Reference proteome</keyword>
<dbReference type="AlphaFoldDB" id="A0A845B205"/>
<evidence type="ECO:0000256" key="2">
    <source>
        <dbReference type="ARBA" id="ARBA00007637"/>
    </source>
</evidence>
<dbReference type="Gene3D" id="3.40.50.720">
    <property type="entry name" value="NAD(P)-binding Rossmann-like Domain"/>
    <property type="match status" value="1"/>
</dbReference>
<comment type="similarity">
    <text evidence="2">Belongs to the NAD(P)-dependent epimerase/dehydratase family.</text>
</comment>
<sequence length="326" mass="34644">MKGTVCLVTGATGFIGSHLVRELASRGADVHAAARSGSAPGSLEPSSGRVTHHRLDLRDRAALERCITSVQPQKVFHLAAQTRDPASQSISDLAKSFADCIDPLVHLLDLLAGAASPPQVMVRAGTIAEYGKAMLPYREDQREYPQSPYGARMLAATQICEMLDARVPFPVHTARLALTYGDGQSHGFLLPALIDACRKGLPTEILRPDDRRDLIHVSDVVDALIRLGESGLAEGTTVNIATGTAPTMRDVAARVIAISGCDPALVTLGSPGPCVKPSVLLASPAKAQRQLGWSARIALDDGLRMMLGRAMQEDLHADVQVRARCG</sequence>
<gene>
    <name evidence="4" type="ORF">GRI65_07600</name>
</gene>
<comment type="pathway">
    <text evidence="1">Bacterial outer membrane biogenesis; LPS O-antigen biosynthesis.</text>
</comment>
<reference evidence="4 5" key="1">
    <citation type="submission" date="2019-12" db="EMBL/GenBank/DDBJ databases">
        <title>Genomic-based taxomic classification of the family Erythrobacteraceae.</title>
        <authorList>
            <person name="Xu L."/>
        </authorList>
    </citation>
    <scope>NUCLEOTIDE SEQUENCE [LARGE SCALE GENOMIC DNA]</scope>
    <source>
        <strain evidence="4 5">KCTC 42453</strain>
    </source>
</reference>
<feature type="domain" description="NAD-dependent epimerase/dehydratase" evidence="3">
    <location>
        <begin position="7"/>
        <end position="241"/>
    </location>
</feature>
<organism evidence="4 5">
    <name type="scientific">Allopontixanthobacter sediminis</name>
    <dbReference type="NCBI Taxonomy" id="1689985"/>
    <lineage>
        <taxon>Bacteria</taxon>
        <taxon>Pseudomonadati</taxon>
        <taxon>Pseudomonadota</taxon>
        <taxon>Alphaproteobacteria</taxon>
        <taxon>Sphingomonadales</taxon>
        <taxon>Erythrobacteraceae</taxon>
        <taxon>Allopontixanthobacter</taxon>
    </lineage>
</organism>
<dbReference type="PANTHER" id="PTHR43000">
    <property type="entry name" value="DTDP-D-GLUCOSE 4,6-DEHYDRATASE-RELATED"/>
    <property type="match status" value="1"/>
</dbReference>